<proteinExistence type="predicted"/>
<dbReference type="PROSITE" id="PS51819">
    <property type="entry name" value="VOC"/>
    <property type="match status" value="1"/>
</dbReference>
<feature type="domain" description="VOC" evidence="1">
    <location>
        <begin position="6"/>
        <end position="127"/>
    </location>
</feature>
<protein>
    <submittedName>
        <fullName evidence="2">VOC family protein</fullName>
    </submittedName>
</protein>
<keyword evidence="3" id="KW-1185">Reference proteome</keyword>
<dbReference type="SUPFAM" id="SSF54593">
    <property type="entry name" value="Glyoxalase/Bleomycin resistance protein/Dihydroxybiphenyl dioxygenase"/>
    <property type="match status" value="1"/>
</dbReference>
<reference evidence="3" key="1">
    <citation type="journal article" date="2019" name="Int. J. Syst. Evol. Microbiol.">
        <title>The Global Catalogue of Microorganisms (GCM) 10K type strain sequencing project: providing services to taxonomists for standard genome sequencing and annotation.</title>
        <authorList>
            <consortium name="The Broad Institute Genomics Platform"/>
            <consortium name="The Broad Institute Genome Sequencing Center for Infectious Disease"/>
            <person name="Wu L."/>
            <person name="Ma J."/>
        </authorList>
    </citation>
    <scope>NUCLEOTIDE SEQUENCE [LARGE SCALE GENOMIC DNA]</scope>
    <source>
        <strain evidence="3">JCM 18956</strain>
    </source>
</reference>
<dbReference type="InterPro" id="IPR037523">
    <property type="entry name" value="VOC_core"/>
</dbReference>
<organism evidence="2 3">
    <name type="scientific">Frondihabitans cladoniiphilus</name>
    <dbReference type="NCBI Taxonomy" id="715785"/>
    <lineage>
        <taxon>Bacteria</taxon>
        <taxon>Bacillati</taxon>
        <taxon>Actinomycetota</taxon>
        <taxon>Actinomycetes</taxon>
        <taxon>Micrococcales</taxon>
        <taxon>Microbacteriaceae</taxon>
        <taxon>Frondihabitans</taxon>
    </lineage>
</organism>
<dbReference type="Gene3D" id="3.10.180.10">
    <property type="entry name" value="2,3-Dihydroxybiphenyl 1,2-Dioxygenase, domain 1"/>
    <property type="match status" value="1"/>
</dbReference>
<dbReference type="RefSeq" id="WP_345374155.1">
    <property type="nucleotide sequence ID" value="NZ_BAABLM010000002.1"/>
</dbReference>
<comment type="caution">
    <text evidence="2">The sequence shown here is derived from an EMBL/GenBank/DDBJ whole genome shotgun (WGS) entry which is preliminary data.</text>
</comment>
<gene>
    <name evidence="2" type="ORF">GCM10025780_10980</name>
</gene>
<dbReference type="Pfam" id="PF00903">
    <property type="entry name" value="Glyoxalase"/>
    <property type="match status" value="1"/>
</dbReference>
<evidence type="ECO:0000313" key="3">
    <source>
        <dbReference type="Proteomes" id="UP001501295"/>
    </source>
</evidence>
<sequence>MPEFTGYAHVALTVTDHSASLPFYEKVFETAPVGELVTDDLDRKIFPVGAGQVFGVTQYPDGKGGRFDYLVPGLDHVSFAVATRADVLALKDRLEGVGISGDLSEVPYGTVLNIKDPDGNALEFFSAETA</sequence>
<dbReference type="Proteomes" id="UP001501295">
    <property type="component" value="Unassembled WGS sequence"/>
</dbReference>
<name>A0ABP8VSY2_9MICO</name>
<evidence type="ECO:0000313" key="2">
    <source>
        <dbReference type="EMBL" id="GAA4669539.1"/>
    </source>
</evidence>
<accession>A0ABP8VSY2</accession>
<evidence type="ECO:0000259" key="1">
    <source>
        <dbReference type="PROSITE" id="PS51819"/>
    </source>
</evidence>
<dbReference type="EMBL" id="BAABLM010000002">
    <property type="protein sequence ID" value="GAA4669539.1"/>
    <property type="molecule type" value="Genomic_DNA"/>
</dbReference>
<dbReference type="InterPro" id="IPR004360">
    <property type="entry name" value="Glyas_Fos-R_dOase_dom"/>
</dbReference>
<dbReference type="InterPro" id="IPR029068">
    <property type="entry name" value="Glyas_Bleomycin-R_OHBP_Dase"/>
</dbReference>